<evidence type="ECO:0000256" key="2">
    <source>
        <dbReference type="PROSITE-ProRule" id="PRU00703"/>
    </source>
</evidence>
<reference evidence="4 5" key="1">
    <citation type="submission" date="2018-09" db="EMBL/GenBank/DDBJ databases">
        <title>Sphingomonas sp. DAC4.</title>
        <authorList>
            <person name="Seo T."/>
        </authorList>
    </citation>
    <scope>NUCLEOTIDE SEQUENCE [LARGE SCALE GENOMIC DNA]</scope>
    <source>
        <strain evidence="4 5">DAC4</strain>
    </source>
</reference>
<dbReference type="InterPro" id="IPR000644">
    <property type="entry name" value="CBS_dom"/>
</dbReference>
<dbReference type="AlphaFoldDB" id="A0A418Q0G4"/>
<dbReference type="InterPro" id="IPR046342">
    <property type="entry name" value="CBS_dom_sf"/>
</dbReference>
<sequence>MAQLRDVMTSEIKTVAPDATAKEAASFMLSADTGSIPVCENEKVIGMITDRDIAVRGVAEGRGPDCSVRDLMSKDVVCARDTDDVLAVAQRMSDAQVRRLPVVDADDRLVGMVSLGDLSREAQQAAAVTALEGVSAEGSSHKQS</sequence>
<dbReference type="Pfam" id="PF00571">
    <property type="entry name" value="CBS"/>
    <property type="match status" value="2"/>
</dbReference>
<dbReference type="RefSeq" id="WP_119533316.1">
    <property type="nucleotide sequence ID" value="NZ_QXTF01000002.1"/>
</dbReference>
<dbReference type="PANTHER" id="PTHR43080:SF2">
    <property type="entry name" value="CBS DOMAIN-CONTAINING PROTEIN"/>
    <property type="match status" value="1"/>
</dbReference>
<dbReference type="InterPro" id="IPR051257">
    <property type="entry name" value="Diverse_CBS-Domain"/>
</dbReference>
<dbReference type="Proteomes" id="UP000285023">
    <property type="component" value="Unassembled WGS sequence"/>
</dbReference>
<name>A0A418Q0G4_9SPHN</name>
<gene>
    <name evidence="4" type="ORF">D3M59_09110</name>
</gene>
<keyword evidence="5" id="KW-1185">Reference proteome</keyword>
<dbReference type="PROSITE" id="PS51371">
    <property type="entry name" value="CBS"/>
    <property type="match status" value="2"/>
</dbReference>
<proteinExistence type="predicted"/>
<dbReference type="EMBL" id="QXTF01000002">
    <property type="protein sequence ID" value="RIX29428.1"/>
    <property type="molecule type" value="Genomic_DNA"/>
</dbReference>
<evidence type="ECO:0000313" key="5">
    <source>
        <dbReference type="Proteomes" id="UP000285023"/>
    </source>
</evidence>
<organism evidence="4 5">
    <name type="scientific">Sphingomonas edaphi</name>
    <dbReference type="NCBI Taxonomy" id="2315689"/>
    <lineage>
        <taxon>Bacteria</taxon>
        <taxon>Pseudomonadati</taxon>
        <taxon>Pseudomonadota</taxon>
        <taxon>Alphaproteobacteria</taxon>
        <taxon>Sphingomonadales</taxon>
        <taxon>Sphingomonadaceae</taxon>
        <taxon>Sphingomonas</taxon>
    </lineage>
</organism>
<dbReference type="SUPFAM" id="SSF54631">
    <property type="entry name" value="CBS-domain pair"/>
    <property type="match status" value="1"/>
</dbReference>
<protein>
    <submittedName>
        <fullName evidence="4">CBS domain-containing protein</fullName>
    </submittedName>
</protein>
<evidence type="ECO:0000259" key="3">
    <source>
        <dbReference type="PROSITE" id="PS51371"/>
    </source>
</evidence>
<dbReference type="SMART" id="SM00116">
    <property type="entry name" value="CBS"/>
    <property type="match status" value="2"/>
</dbReference>
<evidence type="ECO:0000256" key="1">
    <source>
        <dbReference type="ARBA" id="ARBA00023122"/>
    </source>
</evidence>
<dbReference type="Gene3D" id="3.10.580.10">
    <property type="entry name" value="CBS-domain"/>
    <property type="match status" value="1"/>
</dbReference>
<comment type="caution">
    <text evidence="4">The sequence shown here is derived from an EMBL/GenBank/DDBJ whole genome shotgun (WGS) entry which is preliminary data.</text>
</comment>
<dbReference type="PANTHER" id="PTHR43080">
    <property type="entry name" value="CBS DOMAIN-CONTAINING PROTEIN CBSX3, MITOCHONDRIAL"/>
    <property type="match status" value="1"/>
</dbReference>
<keyword evidence="1 2" id="KW-0129">CBS domain</keyword>
<dbReference type="OrthoDB" id="9807125at2"/>
<evidence type="ECO:0000313" key="4">
    <source>
        <dbReference type="EMBL" id="RIX29428.1"/>
    </source>
</evidence>
<dbReference type="CDD" id="cd04622">
    <property type="entry name" value="CBS_pair_HRP1_like"/>
    <property type="match status" value="1"/>
</dbReference>
<feature type="domain" description="CBS" evidence="3">
    <location>
        <begin position="72"/>
        <end position="128"/>
    </location>
</feature>
<accession>A0A418Q0G4</accession>
<feature type="domain" description="CBS" evidence="3">
    <location>
        <begin position="8"/>
        <end position="66"/>
    </location>
</feature>